<reference evidence="1" key="1">
    <citation type="submission" date="2021-06" db="EMBL/GenBank/DDBJ databases">
        <authorList>
            <person name="Kallberg Y."/>
            <person name="Tangrot J."/>
            <person name="Rosling A."/>
        </authorList>
    </citation>
    <scope>NUCLEOTIDE SEQUENCE</scope>
    <source>
        <strain evidence="1">FL966</strain>
    </source>
</reference>
<dbReference type="Proteomes" id="UP000789759">
    <property type="component" value="Unassembled WGS sequence"/>
</dbReference>
<feature type="non-terminal residue" evidence="1">
    <location>
        <position position="1"/>
    </location>
</feature>
<name>A0A9N9J9A1_9GLOM</name>
<organism evidence="1 2">
    <name type="scientific">Cetraspora pellucida</name>
    <dbReference type="NCBI Taxonomy" id="1433469"/>
    <lineage>
        <taxon>Eukaryota</taxon>
        <taxon>Fungi</taxon>
        <taxon>Fungi incertae sedis</taxon>
        <taxon>Mucoromycota</taxon>
        <taxon>Glomeromycotina</taxon>
        <taxon>Glomeromycetes</taxon>
        <taxon>Diversisporales</taxon>
        <taxon>Gigasporaceae</taxon>
        <taxon>Cetraspora</taxon>
    </lineage>
</organism>
<protein>
    <submittedName>
        <fullName evidence="1">24099_t:CDS:1</fullName>
    </submittedName>
</protein>
<comment type="caution">
    <text evidence="1">The sequence shown here is derived from an EMBL/GenBank/DDBJ whole genome shotgun (WGS) entry which is preliminary data.</text>
</comment>
<keyword evidence="2" id="KW-1185">Reference proteome</keyword>
<dbReference type="EMBL" id="CAJVQA010022026">
    <property type="protein sequence ID" value="CAG8771657.1"/>
    <property type="molecule type" value="Genomic_DNA"/>
</dbReference>
<evidence type="ECO:0000313" key="1">
    <source>
        <dbReference type="EMBL" id="CAG8771657.1"/>
    </source>
</evidence>
<dbReference type="AlphaFoldDB" id="A0A9N9J9A1"/>
<evidence type="ECO:0000313" key="2">
    <source>
        <dbReference type="Proteomes" id="UP000789759"/>
    </source>
</evidence>
<gene>
    <name evidence="1" type="ORF">CPELLU_LOCUS15911</name>
</gene>
<accession>A0A9N9J9A1</accession>
<proteinExistence type="predicted"/>
<sequence length="51" mass="5495">DENFLNNTLLNLSSNAITILLVDSNAITLLLVDFNTDITFAPVDSNASITL</sequence>